<dbReference type="RefSeq" id="WP_369340810.1">
    <property type="nucleotide sequence ID" value="NZ_CP129675.1"/>
</dbReference>
<feature type="transmembrane region" description="Helical" evidence="1">
    <location>
        <begin position="491"/>
        <end position="512"/>
    </location>
</feature>
<feature type="transmembrane region" description="Helical" evidence="1">
    <location>
        <begin position="73"/>
        <end position="96"/>
    </location>
</feature>
<feature type="transmembrane region" description="Helical" evidence="1">
    <location>
        <begin position="250"/>
        <end position="269"/>
    </location>
</feature>
<evidence type="ECO:0000313" key="4">
    <source>
        <dbReference type="EMBL" id="XDS49839.1"/>
    </source>
</evidence>
<feature type="transmembrane region" description="Helical" evidence="1">
    <location>
        <begin position="566"/>
        <end position="584"/>
    </location>
</feature>
<sequence length="601" mass="68065">MPVTKSWTTLTHILLTIIIALATAARLLMSLTLHMWYPSSQVADDRLLMNQSFSTHFIDDNSDTLAKNQGYSFWVNFFSGIGLNADIAQFCIWMAASIVMGMAVWKIFHNAIFASFTYGYILWNPLAFENWLGLRMYRNSLYPPLIFFVMGLILLWLNAFTPLADSRDGRRKEVETEVPHHADEVMVASGLSTRLHIVLYAVTGIVMGLGMAELLLLKEDSLWLVPLYVFVLFYKLFLVMRHELEMGLRIMVIMVSLLPSIVTFGAVSINKAVNQRYFGVYLLNTRTEGELAGFTNRIYAIDSPDQNTTTWAPPSSLKAAIANSPTLRSDPKLIDALWHGGFAAPNMDLKPIRGDFLTWQIRIAVTHSSHGWKNEASVQRLFARVNAELDRAFATGKLKKTQKISLSPSLVPRSKHQILELVRPTAQAFRWNFDPRPEYTLSKNLNSTAESTANVLGLRKMGVNIADPNPEYCSFLTRDRAIRLASKVNHLYVWMHTVLLLLFALALVSSLCRLVLRKRAHWRFLSLGVLLMLYALAYCFSVTWFTQYIDNDYVTYFYATGSTGPLVDVALLLGVATLLLNWRLGRGESAERQRSGQHCNR</sequence>
<dbReference type="EMBL" id="CP129682">
    <property type="protein sequence ID" value="XDS48511.1"/>
    <property type="molecule type" value="Genomic_DNA"/>
</dbReference>
<feature type="transmembrane region" description="Helical" evidence="1">
    <location>
        <begin position="197"/>
        <end position="216"/>
    </location>
</feature>
<feature type="transmembrane region" description="Helical" evidence="1">
    <location>
        <begin position="12"/>
        <end position="37"/>
    </location>
</feature>
<dbReference type="AlphaFoldDB" id="A0AB39UD14"/>
<keyword evidence="1" id="KW-1133">Transmembrane helix</keyword>
<feature type="transmembrane region" description="Helical" evidence="1">
    <location>
        <begin position="222"/>
        <end position="238"/>
    </location>
</feature>
<feature type="transmembrane region" description="Helical" evidence="1">
    <location>
        <begin position="103"/>
        <end position="121"/>
    </location>
</feature>
<keyword evidence="1" id="KW-0812">Transmembrane</keyword>
<feature type="transmembrane region" description="Helical" evidence="1">
    <location>
        <begin position="141"/>
        <end position="161"/>
    </location>
</feature>
<dbReference type="EMBL" id="CP129683">
    <property type="protein sequence ID" value="XDS49839.1"/>
    <property type="molecule type" value="Genomic_DNA"/>
</dbReference>
<keyword evidence="1" id="KW-0472">Membrane</keyword>
<organism evidence="2">
    <name type="scientific">Bifidobacterium fermentum</name>
    <dbReference type="NCBI Taxonomy" id="3059035"/>
    <lineage>
        <taxon>Bacteria</taxon>
        <taxon>Bacillati</taxon>
        <taxon>Actinomycetota</taxon>
        <taxon>Actinomycetes</taxon>
        <taxon>Bifidobacteriales</taxon>
        <taxon>Bifidobacteriaceae</taxon>
        <taxon>Bifidobacterium</taxon>
    </lineage>
</organism>
<protein>
    <submittedName>
        <fullName evidence="2">Uncharacterized protein</fullName>
    </submittedName>
</protein>
<reference evidence="2" key="1">
    <citation type="submission" date="2023-07" db="EMBL/GenBank/DDBJ databases">
        <title>Bifidobacterium aquikefiriaerophilum sp. nov. and Bifidobacterium eccum sp. nov., isolated from water kefir.</title>
        <authorList>
            <person name="Breselge S."/>
            <person name="Bellassi P."/>
            <person name="Barcenilla C."/>
            <person name="Alvarez-Ordonez A."/>
            <person name="Morelli L."/>
            <person name="Cotter P.D."/>
        </authorList>
    </citation>
    <scope>NUCLEOTIDE SEQUENCE</scope>
    <source>
        <strain evidence="4">WK012_4_13</strain>
        <strain evidence="3">WK013_4_14</strain>
        <strain evidence="2">WK048_4_13</strain>
    </source>
</reference>
<feature type="transmembrane region" description="Helical" evidence="1">
    <location>
        <begin position="524"/>
        <end position="546"/>
    </location>
</feature>
<proteinExistence type="predicted"/>
<evidence type="ECO:0000313" key="3">
    <source>
        <dbReference type="EMBL" id="XDS48511.1"/>
    </source>
</evidence>
<gene>
    <name evidence="4" type="ORF">QN062_05320</name>
    <name evidence="3" type="ORF">QN216_09330</name>
    <name evidence="2" type="ORF">QN217_01135</name>
</gene>
<dbReference type="EMBL" id="CP129675">
    <property type="protein sequence ID" value="XDS46782.1"/>
    <property type="molecule type" value="Genomic_DNA"/>
</dbReference>
<evidence type="ECO:0000256" key="1">
    <source>
        <dbReference type="SAM" id="Phobius"/>
    </source>
</evidence>
<evidence type="ECO:0000313" key="2">
    <source>
        <dbReference type="EMBL" id="XDS46782.1"/>
    </source>
</evidence>
<accession>A0AB39UD14</accession>
<name>A0AB39UD14_9BIFI</name>
<dbReference type="KEGG" id="bfk:QN062_05320"/>